<dbReference type="SFLD" id="SFLDS00029">
    <property type="entry name" value="Radical_SAM"/>
    <property type="match status" value="1"/>
</dbReference>
<dbReference type="EMBL" id="AEIU01000061">
    <property type="protein sequence ID" value="EFP97237.1"/>
    <property type="molecule type" value="Genomic_DNA"/>
</dbReference>
<gene>
    <name evidence="8" type="primary">thiH</name>
    <name evidence="8" type="ORF">VIBC2010_03065</name>
</gene>
<dbReference type="GO" id="GO:0003824">
    <property type="term" value="F:catalytic activity"/>
    <property type="evidence" value="ECO:0007669"/>
    <property type="project" value="InterPro"/>
</dbReference>
<keyword evidence="6" id="KW-0411">Iron-sulfur</keyword>
<evidence type="ECO:0000259" key="7">
    <source>
        <dbReference type="PROSITE" id="PS51918"/>
    </source>
</evidence>
<dbReference type="Proteomes" id="UP000002943">
    <property type="component" value="Unassembled WGS sequence"/>
</dbReference>
<sequence>MSFVEHLNQLDWYDITLSINAKTYRDVERALAKPYCDLEDFKALISPAAEPYVERMAQRSFTLTRNRFGNTISLFIPLYLSNLCANVCTYCGFSMENRLKRKTLNIAELNAELDAIKKMKFDSILLVSGEHDTKVGIDYFKQVLPVVKSKFSYVAMEVQPLLTEEYAELVNLGLDAVMVYQETYHRTTYARHHLRGKKSDFDFRLQTPERLAQAGIDKIGLGALIGLEDWRTDCFHVAMHLEYLEKHFWRSRYSISLPRLRPCKGGLQPKSIMSDKQLVQLICAYRLFNPQVELSLSTRESERFRDNALPLGITSISAASKTQPGGYASDFVELEQFEISDERSAANIEAVIRNRGLDPMWKDWSSVYSGIHY</sequence>
<dbReference type="OrthoDB" id="9801120at2"/>
<dbReference type="SUPFAM" id="SSF102114">
    <property type="entry name" value="Radical SAM enzymes"/>
    <property type="match status" value="1"/>
</dbReference>
<organism evidence="8 9">
    <name type="scientific">Vibrio caribbeanicus ATCC BAA-2122</name>
    <dbReference type="NCBI Taxonomy" id="796620"/>
    <lineage>
        <taxon>Bacteria</taxon>
        <taxon>Pseudomonadati</taxon>
        <taxon>Pseudomonadota</taxon>
        <taxon>Gammaproteobacteria</taxon>
        <taxon>Vibrionales</taxon>
        <taxon>Vibrionaceae</taxon>
        <taxon>Vibrio</taxon>
    </lineage>
</organism>
<evidence type="ECO:0000313" key="8">
    <source>
        <dbReference type="EMBL" id="EFP97237.1"/>
    </source>
</evidence>
<dbReference type="Gene3D" id="3.20.20.70">
    <property type="entry name" value="Aldolase class I"/>
    <property type="match status" value="1"/>
</dbReference>
<evidence type="ECO:0000313" key="9">
    <source>
        <dbReference type="Proteomes" id="UP000002943"/>
    </source>
</evidence>
<dbReference type="Pfam" id="PF04055">
    <property type="entry name" value="Radical_SAM"/>
    <property type="match status" value="1"/>
</dbReference>
<name>E3BIA9_9VIBR</name>
<dbReference type="InterPro" id="IPR013785">
    <property type="entry name" value="Aldolase_TIM"/>
</dbReference>
<dbReference type="InterPro" id="IPR012726">
    <property type="entry name" value="ThiH"/>
</dbReference>
<accession>E3BIA9</accession>
<keyword evidence="5" id="KW-0408">Iron</keyword>
<dbReference type="RefSeq" id="WP_009600741.1">
    <property type="nucleotide sequence ID" value="NZ_AEIU01000061.1"/>
</dbReference>
<dbReference type="PANTHER" id="PTHR43583:SF1">
    <property type="entry name" value="2-IMINOACETATE SYNTHASE"/>
    <property type="match status" value="1"/>
</dbReference>
<dbReference type="CDD" id="cd01335">
    <property type="entry name" value="Radical_SAM"/>
    <property type="match status" value="1"/>
</dbReference>
<evidence type="ECO:0000256" key="2">
    <source>
        <dbReference type="ARBA" id="ARBA00022485"/>
    </source>
</evidence>
<dbReference type="GO" id="GO:0005506">
    <property type="term" value="F:iron ion binding"/>
    <property type="evidence" value="ECO:0007669"/>
    <property type="project" value="InterPro"/>
</dbReference>
<dbReference type="SFLD" id="SFLDF00301">
    <property type="entry name" value="2-iminoacetate_synthase_(ThiH)"/>
    <property type="match status" value="1"/>
</dbReference>
<keyword evidence="2" id="KW-0004">4Fe-4S</keyword>
<dbReference type="AlphaFoldDB" id="E3BIA9"/>
<evidence type="ECO:0000256" key="3">
    <source>
        <dbReference type="ARBA" id="ARBA00022691"/>
    </source>
</evidence>
<dbReference type="GO" id="GO:0009228">
    <property type="term" value="P:thiamine biosynthetic process"/>
    <property type="evidence" value="ECO:0007669"/>
    <property type="project" value="InterPro"/>
</dbReference>
<reference evidence="8 9" key="1">
    <citation type="journal article" date="2012" name="Int. J. Syst. Evol. Microbiol.">
        <title>Vibrio caribbeanicus sp. nov., isolated from the marine sponge Scleritoderma cyanea.</title>
        <authorList>
            <person name="Hoffmann M."/>
            <person name="Monday S.R."/>
            <person name="Allard M.W."/>
            <person name="Strain E.A."/>
            <person name="Whittaker P."/>
            <person name="Naum M."/>
            <person name="McCarthy P.J."/>
            <person name="Lopez J.V."/>
            <person name="Fischer M."/>
            <person name="Brown E.W."/>
        </authorList>
    </citation>
    <scope>NUCLEOTIDE SEQUENCE [LARGE SCALE GENOMIC DNA]</scope>
    <source>
        <strain evidence="8 9">ATCC BAA-2122</strain>
    </source>
</reference>
<evidence type="ECO:0000256" key="1">
    <source>
        <dbReference type="ARBA" id="ARBA00001966"/>
    </source>
</evidence>
<comment type="caution">
    <text evidence="8">The sequence shown here is derived from an EMBL/GenBank/DDBJ whole genome shotgun (WGS) entry which is preliminary data.</text>
</comment>
<keyword evidence="3" id="KW-0949">S-adenosyl-L-methionine</keyword>
<protein>
    <submittedName>
        <fullName evidence="8">Thiamine biosynthesis protein ThiH</fullName>
    </submittedName>
</protein>
<dbReference type="PANTHER" id="PTHR43583">
    <property type="entry name" value="2-IMINOACETATE SYNTHASE"/>
    <property type="match status" value="1"/>
</dbReference>
<dbReference type="NCBIfam" id="TIGR02351">
    <property type="entry name" value="thiH"/>
    <property type="match status" value="1"/>
</dbReference>
<dbReference type="SMART" id="SM00876">
    <property type="entry name" value="BATS"/>
    <property type="match status" value="1"/>
</dbReference>
<dbReference type="STRING" id="796620.VIBC2010_03065"/>
<dbReference type="InterPro" id="IPR007197">
    <property type="entry name" value="rSAM"/>
</dbReference>
<proteinExistence type="predicted"/>
<dbReference type="SFLD" id="SFLDG01081">
    <property type="entry name" value="cleavage_of_the_Ca-Cb_bond_in"/>
    <property type="match status" value="1"/>
</dbReference>
<dbReference type="InterPro" id="IPR058240">
    <property type="entry name" value="rSAM_sf"/>
</dbReference>
<dbReference type="InterPro" id="IPR034428">
    <property type="entry name" value="ThiH/NoCL/HydG-like"/>
</dbReference>
<dbReference type="GO" id="GO:0051539">
    <property type="term" value="F:4 iron, 4 sulfur cluster binding"/>
    <property type="evidence" value="ECO:0007669"/>
    <property type="project" value="UniProtKB-KW"/>
</dbReference>
<dbReference type="Pfam" id="PF06968">
    <property type="entry name" value="BATS"/>
    <property type="match status" value="1"/>
</dbReference>
<feature type="domain" description="Radical SAM core" evidence="7">
    <location>
        <begin position="70"/>
        <end position="297"/>
    </location>
</feature>
<evidence type="ECO:0000256" key="5">
    <source>
        <dbReference type="ARBA" id="ARBA00023004"/>
    </source>
</evidence>
<dbReference type="InterPro" id="IPR010722">
    <property type="entry name" value="BATS_dom"/>
</dbReference>
<dbReference type="PROSITE" id="PS51918">
    <property type="entry name" value="RADICAL_SAM"/>
    <property type="match status" value="1"/>
</dbReference>
<keyword evidence="4" id="KW-0479">Metal-binding</keyword>
<evidence type="ECO:0000256" key="4">
    <source>
        <dbReference type="ARBA" id="ARBA00022723"/>
    </source>
</evidence>
<keyword evidence="9" id="KW-1185">Reference proteome</keyword>
<evidence type="ECO:0000256" key="6">
    <source>
        <dbReference type="ARBA" id="ARBA00023014"/>
    </source>
</evidence>
<dbReference type="SFLD" id="SFLDG01060">
    <property type="entry name" value="BATS_domain_containing"/>
    <property type="match status" value="1"/>
</dbReference>
<comment type="cofactor">
    <cofactor evidence="1">
        <name>[4Fe-4S] cluster</name>
        <dbReference type="ChEBI" id="CHEBI:49883"/>
    </cofactor>
</comment>
<dbReference type="eggNOG" id="COG0502">
    <property type="taxonomic scope" value="Bacteria"/>
</dbReference>